<keyword evidence="1" id="KW-0812">Transmembrane</keyword>
<dbReference type="EMBL" id="JACBYW010000002">
    <property type="protein sequence ID" value="NYH78191.1"/>
    <property type="molecule type" value="Genomic_DNA"/>
</dbReference>
<organism evidence="2 3">
    <name type="scientific">Actinopolyspora biskrensis</name>
    <dbReference type="NCBI Taxonomy" id="1470178"/>
    <lineage>
        <taxon>Bacteria</taxon>
        <taxon>Bacillati</taxon>
        <taxon>Actinomycetota</taxon>
        <taxon>Actinomycetes</taxon>
        <taxon>Actinopolysporales</taxon>
        <taxon>Actinopolysporaceae</taxon>
        <taxon>Actinopolyspora</taxon>
    </lineage>
</organism>
<proteinExistence type="predicted"/>
<evidence type="ECO:0000313" key="3">
    <source>
        <dbReference type="Proteomes" id="UP000548304"/>
    </source>
</evidence>
<reference evidence="2 3" key="1">
    <citation type="submission" date="2020-07" db="EMBL/GenBank/DDBJ databases">
        <title>Genomic Encyclopedia of Type Strains, Phase III (KMG-III): the genomes of soil and plant-associated and newly described type strains.</title>
        <authorList>
            <person name="Whitman W."/>
        </authorList>
    </citation>
    <scope>NUCLEOTIDE SEQUENCE [LARGE SCALE GENOMIC DNA]</scope>
    <source>
        <strain evidence="2 3">CECT 8576</strain>
    </source>
</reference>
<name>A0A852YU20_9ACTN</name>
<evidence type="ECO:0000256" key="1">
    <source>
        <dbReference type="SAM" id="Phobius"/>
    </source>
</evidence>
<gene>
    <name evidence="2" type="ORF">FHR84_001513</name>
</gene>
<keyword evidence="1" id="KW-0472">Membrane</keyword>
<dbReference type="AlphaFoldDB" id="A0A852YU20"/>
<feature type="transmembrane region" description="Helical" evidence="1">
    <location>
        <begin position="18"/>
        <end position="36"/>
    </location>
</feature>
<dbReference type="Proteomes" id="UP000548304">
    <property type="component" value="Unassembled WGS sequence"/>
</dbReference>
<keyword evidence="3" id="KW-1185">Reference proteome</keyword>
<accession>A0A852YU20</accession>
<protein>
    <submittedName>
        <fullName evidence="2">Uncharacterized protein</fullName>
    </submittedName>
</protein>
<comment type="caution">
    <text evidence="2">The sequence shown here is derived from an EMBL/GenBank/DDBJ whole genome shotgun (WGS) entry which is preliminary data.</text>
</comment>
<evidence type="ECO:0000313" key="2">
    <source>
        <dbReference type="EMBL" id="NYH78191.1"/>
    </source>
</evidence>
<keyword evidence="1" id="KW-1133">Transmembrane helix</keyword>
<dbReference type="RefSeq" id="WP_179534697.1">
    <property type="nucleotide sequence ID" value="NZ_JACBYW010000002.1"/>
</dbReference>
<feature type="transmembrane region" description="Helical" evidence="1">
    <location>
        <begin position="42"/>
        <end position="62"/>
    </location>
</feature>
<sequence>MATAVRIATFPFRVLGRLVKLLFLPVLIVAATWLVTGVQSGWFLGVAGFCGLWTFVVVRLWWLQTVGELRSLGRGTVDVRTRSRKHSGFREEERR</sequence>